<gene>
    <name evidence="9" type="ORF">NQ317_008141</name>
</gene>
<comment type="similarity">
    <text evidence="1 7">Belongs to the glycosyl hydrolase 38 family.</text>
</comment>
<name>A0ABQ9JIG3_9CUCU</name>
<sequence>MLEVYKGLSFDNIDGGVWKQGWRIEVDEKDWNKHNKLKVFVVPHSHNDPGWIKTVEEYYTTQTKHILDNMLSKLPEDPRRKFIWAEISYFAMWWDELEDDDKEKVKRLLRANQLEIVTGGWVMNDEANSHWVSVVHQLTEGHQWLQRNLNYTPLSHWSIDPFGMSLTQPALLKEMGLQNMLIHRIHYSVKKKLALNKNLEFRWRQLWDGKGKTEMFTHMMPFYSYDIPHTCGPDPKICCQFDFKRLPNHGVHCPWRVPPQVITEKKCRRKLLLDQYRKKSKLFKTNVVLVPLGDDFRYDHPSEWEVQYENYQRLFDYMNHNLNLNVKAQFGTLSDYFAALRKEMKVSEFPVLSGDFFTYADRDDHYWSGYYTSRPFYKRMDRVLLSYIRAAESIYGLAYFSKKPGYSWIVDKEVGLEKLISNARQALSLFQHHDGITGTEKDHVVVDYGKRMLSAINSCQRIIQICTHILLNGLEAEVPDKDVNYYNIDDVRHSHNALPEHYQITIGVPELRTKSVVIYNPLTFTRHEVVTFYVSTPFIELTDFKGKRIHCQISPIFEYGSTMSMTKFLLSFVANIPALGLVSYTVNAVLENELPSETVLAKVKIFNHYGDVQAPNGFIPDISPIPNEFTLQNSRVTASFSKIGLLKALKIRKTTVPVHLDFAQYGTRMIHNLESSGAYLFLPDKEDAVPLKIENVGVNVIEGVVLSTVMVQLPYVHHTAVLYNTSGADSLGLEIQNVVDITKTNNFELVMRLSTNINSSDEFFTDLNGFQIIRRKRFKKLPLQANYYPIPTMAYIEDKQTRLTIVTGSPLGCSSLYPGQIEVMLDRRLNQDDNLGLNQGVMDNHPTRHIFRILLEQVTHALRRKITPAGFPSLSAHVASQSLLNPLVRMLRVKDEDVVSKGAYTTVDHEFGVDFSFAYPPTERLHKRKIVYGFGRPSSICRHRVLLQQFPLSHGTVNITGLLALDPSKRLHKSSLSFSLVKNEVDGKGNLPMCPMEMQAFVI</sequence>
<dbReference type="InterPro" id="IPR028995">
    <property type="entry name" value="Glyco_hydro_57/38_cen_sf"/>
</dbReference>
<evidence type="ECO:0000256" key="6">
    <source>
        <dbReference type="ARBA" id="ARBA00023295"/>
    </source>
</evidence>
<dbReference type="InterPro" id="IPR015341">
    <property type="entry name" value="Glyco_hydro_38_cen"/>
</dbReference>
<dbReference type="SMART" id="SM00872">
    <property type="entry name" value="Alpha-mann_mid"/>
    <property type="match status" value="1"/>
</dbReference>
<evidence type="ECO:0000256" key="7">
    <source>
        <dbReference type="RuleBase" id="RU361199"/>
    </source>
</evidence>
<keyword evidence="6 7" id="KW-0326">Glycosidase</keyword>
<dbReference type="InterPro" id="IPR050843">
    <property type="entry name" value="Glycosyl_Hydrlase_38"/>
</dbReference>
<evidence type="ECO:0000256" key="4">
    <source>
        <dbReference type="ARBA" id="ARBA00022833"/>
    </source>
</evidence>
<dbReference type="SUPFAM" id="SSF88713">
    <property type="entry name" value="Glycoside hydrolase/deacetylase"/>
    <property type="match status" value="1"/>
</dbReference>
<evidence type="ECO:0000259" key="8">
    <source>
        <dbReference type="SMART" id="SM00872"/>
    </source>
</evidence>
<dbReference type="InterPro" id="IPR011330">
    <property type="entry name" value="Glyco_hydro/deAcase_b/a-brl"/>
</dbReference>
<evidence type="ECO:0000313" key="10">
    <source>
        <dbReference type="Proteomes" id="UP001162164"/>
    </source>
</evidence>
<dbReference type="SUPFAM" id="SSF88688">
    <property type="entry name" value="Families 57/38 glycoside transferase middle domain"/>
    <property type="match status" value="1"/>
</dbReference>
<dbReference type="InterPro" id="IPR013780">
    <property type="entry name" value="Glyco_hydro_b"/>
</dbReference>
<dbReference type="InterPro" id="IPR027291">
    <property type="entry name" value="Glyco_hydro_38_N_sf"/>
</dbReference>
<dbReference type="EC" id="3.2.1.-" evidence="7"/>
<dbReference type="PANTHER" id="PTHR11607">
    <property type="entry name" value="ALPHA-MANNOSIDASE"/>
    <property type="match status" value="1"/>
</dbReference>
<feature type="domain" description="Glycoside hydrolase family 38 central" evidence="8">
    <location>
        <begin position="365"/>
        <end position="452"/>
    </location>
</feature>
<evidence type="ECO:0000313" key="9">
    <source>
        <dbReference type="EMBL" id="KAJ8977950.1"/>
    </source>
</evidence>
<keyword evidence="3 7" id="KW-0378">Hydrolase</keyword>
<dbReference type="Gene3D" id="2.70.98.30">
    <property type="entry name" value="Golgi alpha-mannosidase II, domain 4"/>
    <property type="match status" value="1"/>
</dbReference>
<dbReference type="Pfam" id="PF01074">
    <property type="entry name" value="Glyco_hydro_38N"/>
    <property type="match status" value="1"/>
</dbReference>
<dbReference type="Gene3D" id="3.20.110.10">
    <property type="entry name" value="Glycoside hydrolase 38, N terminal domain"/>
    <property type="match status" value="1"/>
</dbReference>
<keyword evidence="4 7" id="KW-0862">Zinc</keyword>
<dbReference type="InterPro" id="IPR000602">
    <property type="entry name" value="Glyco_hydro_38_N"/>
</dbReference>
<comment type="caution">
    <text evidence="9">The sequence shown here is derived from an EMBL/GenBank/DDBJ whole genome shotgun (WGS) entry which is preliminary data.</text>
</comment>
<evidence type="ECO:0000256" key="2">
    <source>
        <dbReference type="ARBA" id="ARBA00022723"/>
    </source>
</evidence>
<dbReference type="Pfam" id="PF07748">
    <property type="entry name" value="Glyco_hydro_38C"/>
    <property type="match status" value="1"/>
</dbReference>
<accession>A0ABQ9JIG3</accession>
<comment type="cofactor">
    <cofactor evidence="7">
        <name>Zn(2+)</name>
        <dbReference type="ChEBI" id="CHEBI:29105"/>
    </cofactor>
    <text evidence="7">Binds 1 zinc ion per subunit.</text>
</comment>
<dbReference type="Gene3D" id="1.20.1270.50">
    <property type="entry name" value="Glycoside hydrolase family 38, central domain"/>
    <property type="match status" value="1"/>
</dbReference>
<protein>
    <recommendedName>
        <fullName evidence="7">Alpha-mannosidase</fullName>
        <ecNumber evidence="7">3.2.1.-</ecNumber>
    </recommendedName>
</protein>
<dbReference type="EMBL" id="JAPWTJ010000489">
    <property type="protein sequence ID" value="KAJ8977950.1"/>
    <property type="molecule type" value="Genomic_DNA"/>
</dbReference>
<dbReference type="PANTHER" id="PTHR11607:SF3">
    <property type="entry name" value="LYSOSOMAL ALPHA-MANNOSIDASE"/>
    <property type="match status" value="1"/>
</dbReference>
<keyword evidence="2 7" id="KW-0479">Metal-binding</keyword>
<evidence type="ECO:0000256" key="5">
    <source>
        <dbReference type="ARBA" id="ARBA00023157"/>
    </source>
</evidence>
<dbReference type="CDD" id="cd10809">
    <property type="entry name" value="GH38N_AMII_GMII_SfManIII_like"/>
    <property type="match status" value="1"/>
</dbReference>
<dbReference type="Gene3D" id="2.60.40.1180">
    <property type="entry name" value="Golgi alpha-mannosidase II"/>
    <property type="match status" value="1"/>
</dbReference>
<reference evidence="9" key="1">
    <citation type="journal article" date="2023" name="Insect Mol. Biol.">
        <title>Genome sequencing provides insights into the evolution of gene families encoding plant cell wall-degrading enzymes in longhorned beetles.</title>
        <authorList>
            <person name="Shin N.R."/>
            <person name="Okamura Y."/>
            <person name="Kirsch R."/>
            <person name="Pauchet Y."/>
        </authorList>
    </citation>
    <scope>NUCLEOTIDE SEQUENCE</scope>
    <source>
        <strain evidence="9">MMC_N1</strain>
    </source>
</reference>
<dbReference type="SUPFAM" id="SSF74650">
    <property type="entry name" value="Galactose mutarotase-like"/>
    <property type="match status" value="1"/>
</dbReference>
<dbReference type="Proteomes" id="UP001162164">
    <property type="component" value="Unassembled WGS sequence"/>
</dbReference>
<evidence type="ECO:0000256" key="3">
    <source>
        <dbReference type="ARBA" id="ARBA00022801"/>
    </source>
</evidence>
<organism evidence="9 10">
    <name type="scientific">Molorchus minor</name>
    <dbReference type="NCBI Taxonomy" id="1323400"/>
    <lineage>
        <taxon>Eukaryota</taxon>
        <taxon>Metazoa</taxon>
        <taxon>Ecdysozoa</taxon>
        <taxon>Arthropoda</taxon>
        <taxon>Hexapoda</taxon>
        <taxon>Insecta</taxon>
        <taxon>Pterygota</taxon>
        <taxon>Neoptera</taxon>
        <taxon>Endopterygota</taxon>
        <taxon>Coleoptera</taxon>
        <taxon>Polyphaga</taxon>
        <taxon>Cucujiformia</taxon>
        <taxon>Chrysomeloidea</taxon>
        <taxon>Cerambycidae</taxon>
        <taxon>Lamiinae</taxon>
        <taxon>Monochamini</taxon>
        <taxon>Molorchus</taxon>
    </lineage>
</organism>
<dbReference type="Pfam" id="PF09261">
    <property type="entry name" value="Alpha-mann_mid"/>
    <property type="match status" value="1"/>
</dbReference>
<dbReference type="InterPro" id="IPR037094">
    <property type="entry name" value="Glyco_hydro_38_cen_sf"/>
</dbReference>
<proteinExistence type="inferred from homology"/>
<evidence type="ECO:0000256" key="1">
    <source>
        <dbReference type="ARBA" id="ARBA00009792"/>
    </source>
</evidence>
<dbReference type="InterPro" id="IPR011013">
    <property type="entry name" value="Gal_mutarotase_sf_dom"/>
</dbReference>
<dbReference type="InterPro" id="IPR011682">
    <property type="entry name" value="Glyco_hydro_38_C"/>
</dbReference>
<keyword evidence="5" id="KW-1015">Disulfide bond</keyword>
<keyword evidence="10" id="KW-1185">Reference proteome</keyword>